<evidence type="ECO:0000256" key="11">
    <source>
        <dbReference type="ARBA" id="ARBA00048988"/>
    </source>
</evidence>
<evidence type="ECO:0000256" key="10">
    <source>
        <dbReference type="ARBA" id="ARBA00034923"/>
    </source>
</evidence>
<evidence type="ECO:0000313" key="15">
    <source>
        <dbReference type="EMBL" id="ADR52507.1"/>
    </source>
</evidence>
<feature type="binding site" evidence="12">
    <location>
        <begin position="54"/>
        <end position="61"/>
    </location>
    <ligand>
        <name>ATP</name>
        <dbReference type="ChEBI" id="CHEBI:30616"/>
    </ligand>
</feature>
<accession>E4UBK2</accession>
<evidence type="ECO:0000256" key="8">
    <source>
        <dbReference type="ARBA" id="ARBA00034617"/>
    </source>
</evidence>
<dbReference type="KEGG" id="lso:CKC_03790"/>
<keyword evidence="5 12" id="KW-0067">ATP-binding</keyword>
<dbReference type="Proteomes" id="UP000007038">
    <property type="component" value="Chromosome"/>
</dbReference>
<dbReference type="Gene3D" id="1.10.10.160">
    <property type="match status" value="1"/>
</dbReference>
<dbReference type="HOGENOM" id="CLU_004585_5_5_5"/>
<dbReference type="InterPro" id="IPR013986">
    <property type="entry name" value="DExx_box_DNA_helicase_dom_sf"/>
</dbReference>
<evidence type="ECO:0000256" key="3">
    <source>
        <dbReference type="ARBA" id="ARBA00022801"/>
    </source>
</evidence>
<dbReference type="Gene3D" id="3.40.50.300">
    <property type="entry name" value="P-loop containing nucleotide triphosphate hydrolases"/>
    <property type="match status" value="2"/>
</dbReference>
<dbReference type="Gene3D" id="1.10.486.10">
    <property type="entry name" value="PCRA, domain 4"/>
    <property type="match status" value="1"/>
</dbReference>
<dbReference type="PANTHER" id="PTHR11070">
    <property type="entry name" value="UVRD / RECB / PCRA DNA HELICASE FAMILY MEMBER"/>
    <property type="match status" value="1"/>
</dbReference>
<feature type="domain" description="UvrD-like helicase C-terminal" evidence="14">
    <location>
        <begin position="314"/>
        <end position="584"/>
    </location>
</feature>
<evidence type="ECO:0000256" key="4">
    <source>
        <dbReference type="ARBA" id="ARBA00022806"/>
    </source>
</evidence>
<dbReference type="InterPro" id="IPR000212">
    <property type="entry name" value="DNA_helicase_UvrD/REP"/>
</dbReference>
<keyword evidence="6" id="KW-0238">DNA-binding</keyword>
<dbReference type="GO" id="GO:0016887">
    <property type="term" value="F:ATP hydrolysis activity"/>
    <property type="evidence" value="ECO:0007669"/>
    <property type="project" value="RHEA"/>
</dbReference>
<dbReference type="SUPFAM" id="SSF52540">
    <property type="entry name" value="P-loop containing nucleoside triphosphate hydrolases"/>
    <property type="match status" value="1"/>
</dbReference>
<evidence type="ECO:0000256" key="5">
    <source>
        <dbReference type="ARBA" id="ARBA00022840"/>
    </source>
</evidence>
<dbReference type="RefSeq" id="WP_013462163.1">
    <property type="nucleotide sequence ID" value="NC_014774.1"/>
</dbReference>
<reference evidence="15 16" key="3">
    <citation type="journal article" date="2011" name="PLoS ONE">
        <title>The Complete Genome Sequence of 'Candidatus Liberibacter solanacearum', the Bacterium Associated with Potato Zebra Chip Disease.</title>
        <authorList>
            <person name="Lin H."/>
            <person name="Lou B."/>
            <person name="Glynn J.M."/>
            <person name="Doddapaneni H."/>
            <person name="Civerolo E.L."/>
            <person name="Chen C."/>
            <person name="Duan Y."/>
            <person name="Zhou L."/>
            <person name="Vahling C.M."/>
        </authorList>
    </citation>
    <scope>NUCLEOTIDE SEQUENCE [LARGE SCALE GENOMIC DNA]</scope>
    <source>
        <strain evidence="15 16">CLso-ZC1</strain>
    </source>
</reference>
<evidence type="ECO:0000259" key="13">
    <source>
        <dbReference type="PROSITE" id="PS51198"/>
    </source>
</evidence>
<dbReference type="GeneID" id="96886215"/>
<evidence type="ECO:0000313" key="16">
    <source>
        <dbReference type="Proteomes" id="UP000007038"/>
    </source>
</evidence>
<dbReference type="GO" id="GO:0043138">
    <property type="term" value="F:3'-5' DNA helicase activity"/>
    <property type="evidence" value="ECO:0007669"/>
    <property type="project" value="UniProtKB-EC"/>
</dbReference>
<evidence type="ECO:0000256" key="9">
    <source>
        <dbReference type="ARBA" id="ARBA00034808"/>
    </source>
</evidence>
<dbReference type="Pfam" id="PF00580">
    <property type="entry name" value="UvrD-helicase"/>
    <property type="match status" value="1"/>
</dbReference>
<dbReference type="STRING" id="658172.CKC_03790"/>
<dbReference type="EC" id="5.6.2.4" evidence="9"/>
<comment type="catalytic activity">
    <reaction evidence="11">
        <text>ATP + H2O = ADP + phosphate + H(+)</text>
        <dbReference type="Rhea" id="RHEA:13065"/>
        <dbReference type="ChEBI" id="CHEBI:15377"/>
        <dbReference type="ChEBI" id="CHEBI:15378"/>
        <dbReference type="ChEBI" id="CHEBI:30616"/>
        <dbReference type="ChEBI" id="CHEBI:43474"/>
        <dbReference type="ChEBI" id="CHEBI:456216"/>
        <dbReference type="EC" id="5.6.2.4"/>
    </reaction>
</comment>
<dbReference type="PROSITE" id="PS51198">
    <property type="entry name" value="UVRD_HELICASE_ATP_BIND"/>
    <property type="match status" value="1"/>
</dbReference>
<dbReference type="Pfam" id="PF13361">
    <property type="entry name" value="UvrD_C"/>
    <property type="match status" value="1"/>
</dbReference>
<reference key="2">
    <citation type="submission" date="2010-11" db="EMBL/GenBank/DDBJ databases">
        <authorList>
            <person name="Lin H."/>
            <person name="Doddapaneni H.V."/>
            <person name="Lou B."/>
            <person name="Civerolo E.L."/>
            <person name="Chen C."/>
            <person name="Duan Y."/>
            <person name="Zhou L."/>
            <person name="Glynn J."/>
        </authorList>
    </citation>
    <scope>NUCLEOTIDE SEQUENCE</scope>
    <source>
        <strain>CLso-ZC1</strain>
    </source>
</reference>
<dbReference type="PROSITE" id="PS51217">
    <property type="entry name" value="UVRD_HELICASE_CTER"/>
    <property type="match status" value="1"/>
</dbReference>
<keyword evidence="2 12" id="KW-0547">Nucleotide-binding</keyword>
<evidence type="ECO:0000256" key="7">
    <source>
        <dbReference type="ARBA" id="ARBA00023235"/>
    </source>
</evidence>
<dbReference type="PANTHER" id="PTHR11070:SF2">
    <property type="entry name" value="ATP-DEPENDENT DNA HELICASE SRS2"/>
    <property type="match status" value="1"/>
</dbReference>
<proteinExistence type="inferred from homology"/>
<dbReference type="GO" id="GO:0005829">
    <property type="term" value="C:cytosol"/>
    <property type="evidence" value="ECO:0007669"/>
    <property type="project" value="TreeGrafter"/>
</dbReference>
<dbReference type="CDD" id="cd17932">
    <property type="entry name" value="DEXQc_UvrD"/>
    <property type="match status" value="1"/>
</dbReference>
<comment type="catalytic activity">
    <reaction evidence="8">
        <text>Couples ATP hydrolysis with the unwinding of duplex DNA by translocating in the 3'-5' direction.</text>
        <dbReference type="EC" id="5.6.2.4"/>
    </reaction>
</comment>
<dbReference type="InterPro" id="IPR027417">
    <property type="entry name" value="P-loop_NTPase"/>
</dbReference>
<keyword evidence="3 12" id="KW-0378">Hydrolase</keyword>
<dbReference type="EMBL" id="CP002371">
    <property type="protein sequence ID" value="ADR52507.1"/>
    <property type="molecule type" value="Genomic_DNA"/>
</dbReference>
<dbReference type="GO" id="GO:0003677">
    <property type="term" value="F:DNA binding"/>
    <property type="evidence" value="ECO:0007669"/>
    <property type="project" value="UniProtKB-KW"/>
</dbReference>
<sequence length="681" mass="78853">MVIGGAVQQDDKKSYFLNISPANIIDSHNYLEGLNPQQVHAITFTDKYPLLILAGAGTGKTTVLIARMLHLIYQKKIPASKILAMTFTNQAIQEMKNRLACLSGHIPQIQTFHSFSASILRQHGNVVGLPTDFTILDSGDSRTIIKEILKKNKIDEKKWSIYQVTDKIDYWQNHGWNPENIPESSLSEDEIIPKEIYIDYVDHLQKTKSCDFGGLILKAIEALHHPHILKYYHQKLSYIMVDEYQDINTAQYLLLRLLCQKEDKQDNASICCVGDEDQCIYEWRGAQFSHIINFQKDFKEASIIKLEQNYRSTSHILNTANKLIAHNKQRFNKNLFTKRHCPDDSKVTIHVSQNDTSELSTIITEIRKIQNTGMSLNNIAILVRTAWQTRKFEDAFIEEKIPYKVIGGSFYDRQEIRDSFAYFRLICQGNNEQDFKRIINLPKRGIGKESFRKIQNHAAQRQISLLEASEELIKNNEFRPQIRKSLHTFVNEIRRWNSLTNQTNPMHLAQMILEESGYIAMWKNDKSSEKSQERLENIKELISKIEQYETLPSYILQAPLREGVGPSVINPNYLQIMTLHAAKGLEFDTVFIPGWEQGLLPHQLSLNEGDLEGERRLAYMGITRAKNNCHLFYTINRRTHDFTRTERYQPSEVSQFLIEIYDPSHVQEIIHDNIYGSFSNS</sequence>
<reference evidence="16" key="1">
    <citation type="submission" date="2010-11" db="EMBL/GenBank/DDBJ databases">
        <title>Complete genome sequence of Candidatus Liberibacter solanacearum CLso-ZC1.</title>
        <authorList>
            <person name="Lin H."/>
            <person name="Doddapaneni H.V."/>
            <person name="Lou B."/>
            <person name="Civerolo E.L."/>
            <person name="Chen C."/>
            <person name="Duan Y."/>
            <person name="Zhou L."/>
            <person name="Glynn J."/>
        </authorList>
    </citation>
    <scope>NUCLEOTIDE SEQUENCE [LARGE SCALE GENOMIC DNA]</scope>
    <source>
        <strain evidence="16">CLso-ZC1</strain>
    </source>
</reference>
<dbReference type="GO" id="GO:0033202">
    <property type="term" value="C:DNA helicase complex"/>
    <property type="evidence" value="ECO:0007669"/>
    <property type="project" value="TreeGrafter"/>
</dbReference>
<evidence type="ECO:0000259" key="14">
    <source>
        <dbReference type="PROSITE" id="PS51217"/>
    </source>
</evidence>
<gene>
    <name evidence="15" type="ordered locus">CKC_03790</name>
</gene>
<comment type="similarity">
    <text evidence="1">Belongs to the helicase family. UvrD subfamily.</text>
</comment>
<dbReference type="CDD" id="cd18807">
    <property type="entry name" value="SF1_C_UvrD"/>
    <property type="match status" value="1"/>
</dbReference>
<organism evidence="15 16">
    <name type="scientific">Liberibacter solanacearum (strain CLso-ZC1)</name>
    <dbReference type="NCBI Taxonomy" id="658172"/>
    <lineage>
        <taxon>Bacteria</taxon>
        <taxon>Pseudomonadati</taxon>
        <taxon>Pseudomonadota</taxon>
        <taxon>Alphaproteobacteria</taxon>
        <taxon>Hyphomicrobiales</taxon>
        <taxon>Rhizobiaceae</taxon>
        <taxon>Liberibacter</taxon>
    </lineage>
</organism>
<dbReference type="InterPro" id="IPR014017">
    <property type="entry name" value="DNA_helicase_UvrD-like_C"/>
</dbReference>
<protein>
    <recommendedName>
        <fullName evidence="9">DNA 3'-5' helicase</fullName>
        <ecNumber evidence="9">5.6.2.4</ecNumber>
    </recommendedName>
    <alternativeName>
        <fullName evidence="10">DNA 3'-5' helicase II</fullName>
    </alternativeName>
</protein>
<keyword evidence="7" id="KW-0413">Isomerase</keyword>
<dbReference type="InterPro" id="IPR014016">
    <property type="entry name" value="UvrD-like_ATP-bd"/>
</dbReference>
<evidence type="ECO:0000256" key="12">
    <source>
        <dbReference type="PROSITE-ProRule" id="PRU00560"/>
    </source>
</evidence>
<evidence type="ECO:0000256" key="2">
    <source>
        <dbReference type="ARBA" id="ARBA00022741"/>
    </source>
</evidence>
<evidence type="ECO:0000256" key="6">
    <source>
        <dbReference type="ARBA" id="ARBA00023125"/>
    </source>
</evidence>
<dbReference type="AlphaFoldDB" id="E4UBK2"/>
<dbReference type="GO" id="GO:0000725">
    <property type="term" value="P:recombinational repair"/>
    <property type="evidence" value="ECO:0007669"/>
    <property type="project" value="TreeGrafter"/>
</dbReference>
<keyword evidence="4 12" id="KW-0347">Helicase</keyword>
<name>E4UBK2_LIBSC</name>
<evidence type="ECO:0000256" key="1">
    <source>
        <dbReference type="ARBA" id="ARBA00009922"/>
    </source>
</evidence>
<feature type="domain" description="UvrD-like helicase ATP-binding" evidence="13">
    <location>
        <begin position="33"/>
        <end position="313"/>
    </location>
</feature>
<dbReference type="eggNOG" id="COG0210">
    <property type="taxonomic scope" value="Bacteria"/>
</dbReference>
<dbReference type="GO" id="GO:0005524">
    <property type="term" value="F:ATP binding"/>
    <property type="evidence" value="ECO:0007669"/>
    <property type="project" value="UniProtKB-UniRule"/>
</dbReference>